<dbReference type="Proteomes" id="UP001194746">
    <property type="component" value="Unassembled WGS sequence"/>
</dbReference>
<feature type="transmembrane region" description="Helical" evidence="1">
    <location>
        <begin position="245"/>
        <end position="264"/>
    </location>
</feature>
<dbReference type="EMBL" id="VCAU01000007">
    <property type="protein sequence ID" value="KAF9893516.1"/>
    <property type="molecule type" value="Genomic_DNA"/>
</dbReference>
<accession>A0AAD4GY39</accession>
<keyword evidence="3" id="KW-1185">Reference proteome</keyword>
<keyword evidence="1" id="KW-0812">Transmembrane</keyword>
<evidence type="ECO:0000256" key="1">
    <source>
        <dbReference type="SAM" id="Phobius"/>
    </source>
</evidence>
<keyword evidence="1" id="KW-0472">Membrane</keyword>
<protein>
    <submittedName>
        <fullName evidence="2">Uncharacterized protein</fullName>
    </submittedName>
</protein>
<evidence type="ECO:0000313" key="2">
    <source>
        <dbReference type="EMBL" id="KAF9893516.1"/>
    </source>
</evidence>
<keyword evidence="1" id="KW-1133">Transmembrane helix</keyword>
<reference evidence="2" key="2">
    <citation type="submission" date="2020-02" db="EMBL/GenBank/DDBJ databases">
        <authorList>
            <person name="Gilchrist C.L.M."/>
            <person name="Chooi Y.-H."/>
        </authorList>
    </citation>
    <scope>NUCLEOTIDE SEQUENCE</scope>
    <source>
        <strain evidence="2">MST-FP2251</strain>
    </source>
</reference>
<gene>
    <name evidence="2" type="ORF">FE257_010828</name>
</gene>
<organism evidence="2 3">
    <name type="scientific">Aspergillus nanangensis</name>
    <dbReference type="NCBI Taxonomy" id="2582783"/>
    <lineage>
        <taxon>Eukaryota</taxon>
        <taxon>Fungi</taxon>
        <taxon>Dikarya</taxon>
        <taxon>Ascomycota</taxon>
        <taxon>Pezizomycotina</taxon>
        <taxon>Eurotiomycetes</taxon>
        <taxon>Eurotiomycetidae</taxon>
        <taxon>Eurotiales</taxon>
        <taxon>Aspergillaceae</taxon>
        <taxon>Aspergillus</taxon>
        <taxon>Aspergillus subgen. Circumdati</taxon>
    </lineage>
</organism>
<name>A0AAD4GY39_ASPNN</name>
<proteinExistence type="predicted"/>
<dbReference type="AlphaFoldDB" id="A0AAD4GY39"/>
<sequence length="530" mass="58543">MSTRYIDKYYQNDFLVGLSLSIEADTGDGAKVQEFLDKEKIDFSQDLAILEKATQVGPDFDIRYAGGAYKIDSTSAGGSELLVHSVDRKIFVDGVEVKSQVNNNGHISFTTASNDAFEITFDCAVGEGITVDPSERSFTGHVKPSSATGPSPISGKIYYPWAAGDAKEPSPAEKARDTEALKHLPVALDLVRNPSDVMIEDDGPEGAAAAVPDMSVGRLMMMALPTEGSVAPRNPRRKKMFRKSILTQHVVNMTPGMITIALSAGVAAALAPIVVPVAVGAGASLLVGYAGNQIIKKTRTVYQNKLTQWVKSKGLFDRARVEAMIKEAAEQAANAPEAEGRSSADLVIDAIEKLYDNLEEEAWANEYRDAAGEFRALFHLGKTKFRKGFEKGVKDWIEKNHSKAALQDDMRENVERVRSDNTRRTAPLDVRIAMLRREMKVLEKETQDVIKDIKDSGKFTHPAIRDLRDARITELDTGFKEELERIEASLREESHDAVTTADRAVEKMRERVKEVKERPESEWASRNELL</sequence>
<reference evidence="2" key="1">
    <citation type="journal article" date="2019" name="Beilstein J. Org. Chem.">
        <title>Nanangenines: drimane sesquiterpenoids as the dominant metabolite cohort of a novel Australian fungus, Aspergillus nanangensis.</title>
        <authorList>
            <person name="Lacey H.J."/>
            <person name="Gilchrist C.L.M."/>
            <person name="Crombie A."/>
            <person name="Kalaitzis J.A."/>
            <person name="Vuong D."/>
            <person name="Rutledge P.J."/>
            <person name="Turner P."/>
            <person name="Pitt J.I."/>
            <person name="Lacey E."/>
            <person name="Chooi Y.H."/>
            <person name="Piggott A.M."/>
        </authorList>
    </citation>
    <scope>NUCLEOTIDE SEQUENCE</scope>
    <source>
        <strain evidence="2">MST-FP2251</strain>
    </source>
</reference>
<feature type="transmembrane region" description="Helical" evidence="1">
    <location>
        <begin position="270"/>
        <end position="290"/>
    </location>
</feature>
<comment type="caution">
    <text evidence="2">The sequence shown here is derived from an EMBL/GenBank/DDBJ whole genome shotgun (WGS) entry which is preliminary data.</text>
</comment>
<evidence type="ECO:0000313" key="3">
    <source>
        <dbReference type="Proteomes" id="UP001194746"/>
    </source>
</evidence>